<dbReference type="AlphaFoldDB" id="H8GEV2"/>
<proteinExistence type="predicted"/>
<keyword evidence="2" id="KW-0812">Transmembrane</keyword>
<accession>H8GEV2</accession>
<evidence type="ECO:0000256" key="2">
    <source>
        <dbReference type="SAM" id="Phobius"/>
    </source>
</evidence>
<protein>
    <submittedName>
        <fullName evidence="3">Uncharacterized protein</fullName>
    </submittedName>
</protein>
<keyword evidence="4" id="KW-1185">Reference proteome</keyword>
<evidence type="ECO:0000313" key="3">
    <source>
        <dbReference type="EMBL" id="EHY90013.1"/>
    </source>
</evidence>
<evidence type="ECO:0000256" key="1">
    <source>
        <dbReference type="SAM" id="MobiDB-lite"/>
    </source>
</evidence>
<gene>
    <name evidence="3" type="ORF">SacazDRAFT_03132</name>
</gene>
<feature type="region of interest" description="Disordered" evidence="1">
    <location>
        <begin position="86"/>
        <end position="115"/>
    </location>
</feature>
<dbReference type="RefSeq" id="WP_005443134.1">
    <property type="nucleotide sequence ID" value="NZ_CM001466.1"/>
</dbReference>
<dbReference type="HOGENOM" id="CLU_2083171_0_0_11"/>
<dbReference type="OrthoDB" id="3557364at2"/>
<dbReference type="EMBL" id="CM001466">
    <property type="protein sequence ID" value="EHY90013.1"/>
    <property type="molecule type" value="Genomic_DNA"/>
</dbReference>
<name>H8GEV2_9PSEU</name>
<dbReference type="Proteomes" id="UP000004705">
    <property type="component" value="Chromosome"/>
</dbReference>
<organism evidence="3 4">
    <name type="scientific">Saccharomonospora azurea NA-128</name>
    <dbReference type="NCBI Taxonomy" id="882081"/>
    <lineage>
        <taxon>Bacteria</taxon>
        <taxon>Bacillati</taxon>
        <taxon>Actinomycetota</taxon>
        <taxon>Actinomycetes</taxon>
        <taxon>Pseudonocardiales</taxon>
        <taxon>Pseudonocardiaceae</taxon>
        <taxon>Saccharomonospora</taxon>
    </lineage>
</organism>
<reference evidence="3 4" key="1">
    <citation type="journal article" date="2012" name="Stand. Genomic Sci.">
        <title>Genome sequence of the soil bacterium Saccharomonospora azurea type strain (NA-128(T)).</title>
        <authorList>
            <person name="Klenk H.P."/>
            <person name="Held B."/>
            <person name="Lucas S."/>
            <person name="Lapidus A."/>
            <person name="Copeland A."/>
            <person name="Hammon N."/>
            <person name="Pitluck S."/>
            <person name="Goodwin L.A."/>
            <person name="Han C."/>
            <person name="Tapia R."/>
            <person name="Brambilla E.M."/>
            <person name="Potter G."/>
            <person name="Land M."/>
            <person name="Ivanova N."/>
            <person name="Rohde M."/>
            <person name="Goker M."/>
            <person name="Detter J.C."/>
            <person name="Kyrpides N.C."/>
            <person name="Woyke T."/>
        </authorList>
    </citation>
    <scope>NUCLEOTIDE SEQUENCE [LARGE SCALE GENOMIC DNA]</scope>
    <source>
        <strain evidence="3 4">NA-128</strain>
    </source>
</reference>
<keyword evidence="2" id="KW-0472">Membrane</keyword>
<evidence type="ECO:0000313" key="4">
    <source>
        <dbReference type="Proteomes" id="UP000004705"/>
    </source>
</evidence>
<feature type="transmembrane region" description="Helical" evidence="2">
    <location>
        <begin position="57"/>
        <end position="77"/>
    </location>
</feature>
<keyword evidence="2" id="KW-1133">Transmembrane helix</keyword>
<feature type="compositionally biased region" description="Basic and acidic residues" evidence="1">
    <location>
        <begin position="87"/>
        <end position="100"/>
    </location>
</feature>
<sequence length="115" mass="12486">MSEIQRPEPASAELVERADRVHATMVDRVASTVGYWTPEIAGTVVVGCSGAVLLHPVVLPIAGTVLAARIVLARLAFRRYQHHRAPRRDQFGRTHRDRPTDTAPATGAEGREGIA</sequence>